<accession>A0A6M3L7M2</accession>
<evidence type="ECO:0000313" key="1">
    <source>
        <dbReference type="EMBL" id="QJA90620.1"/>
    </source>
</evidence>
<gene>
    <name evidence="1" type="ORF">MM415B03634_0006</name>
</gene>
<reference evidence="1" key="1">
    <citation type="submission" date="2020-03" db="EMBL/GenBank/DDBJ databases">
        <title>The deep terrestrial virosphere.</title>
        <authorList>
            <person name="Holmfeldt K."/>
            <person name="Nilsson E."/>
            <person name="Simone D."/>
            <person name="Lopez-Fernandez M."/>
            <person name="Wu X."/>
            <person name="de Brujin I."/>
            <person name="Lundin D."/>
            <person name="Andersson A."/>
            <person name="Bertilsson S."/>
            <person name="Dopson M."/>
        </authorList>
    </citation>
    <scope>NUCLEOTIDE SEQUENCE</scope>
    <source>
        <strain evidence="1">MM415B03634</strain>
    </source>
</reference>
<protein>
    <submittedName>
        <fullName evidence="1">Uncharacterized protein</fullName>
    </submittedName>
</protein>
<organism evidence="1">
    <name type="scientific">viral metagenome</name>
    <dbReference type="NCBI Taxonomy" id="1070528"/>
    <lineage>
        <taxon>unclassified sequences</taxon>
        <taxon>metagenomes</taxon>
        <taxon>organismal metagenomes</taxon>
    </lineage>
</organism>
<proteinExistence type="predicted"/>
<dbReference type="EMBL" id="MT142925">
    <property type="protein sequence ID" value="QJA90620.1"/>
    <property type="molecule type" value="Genomic_DNA"/>
</dbReference>
<name>A0A6M3L7M2_9ZZZZ</name>
<sequence length="97" mass="11662">MEKHFKVKRSKWPGWAYIISNTLDAKDVSQFQLFSVKREAFTEFKHVQLHLYQMGLIGWVAATKITNYTFIRILTKLNATPFWMDLTQNKLWFKRSF</sequence>
<dbReference type="AlphaFoldDB" id="A0A6M3L7M2"/>